<dbReference type="GO" id="GO:0004674">
    <property type="term" value="F:protein serine/threonine kinase activity"/>
    <property type="evidence" value="ECO:0007669"/>
    <property type="project" value="UniProtKB-KW"/>
</dbReference>
<evidence type="ECO:0000256" key="1">
    <source>
        <dbReference type="ARBA" id="ARBA00022527"/>
    </source>
</evidence>
<evidence type="ECO:0000256" key="4">
    <source>
        <dbReference type="ARBA" id="ARBA00022777"/>
    </source>
</evidence>
<dbReference type="SMART" id="SM00811">
    <property type="entry name" value="Alpha_kinase"/>
    <property type="match status" value="1"/>
</dbReference>
<keyword evidence="5" id="KW-0067">ATP-binding</keyword>
<reference evidence="8" key="1">
    <citation type="submission" date="2021-01" db="UniProtKB">
        <authorList>
            <consortium name="EnsemblMetazoa"/>
        </authorList>
    </citation>
    <scope>IDENTIFICATION</scope>
</reference>
<keyword evidence="9" id="KW-1185">Reference proteome</keyword>
<dbReference type="Proteomes" id="UP000594262">
    <property type="component" value="Unplaced"/>
</dbReference>
<dbReference type="CDD" id="cd04515">
    <property type="entry name" value="Alpha_kinase"/>
    <property type="match status" value="1"/>
</dbReference>
<dbReference type="Gene3D" id="3.20.200.10">
    <property type="entry name" value="MHCK/EF2 kinase"/>
    <property type="match status" value="1"/>
</dbReference>
<dbReference type="GO" id="GO:1903013">
    <property type="term" value="P:response to differentiation-inducing factor 1"/>
    <property type="evidence" value="ECO:0007669"/>
    <property type="project" value="TreeGrafter"/>
</dbReference>
<keyword evidence="1" id="KW-0723">Serine/threonine-protein kinase</keyword>
<dbReference type="InterPro" id="IPR011009">
    <property type="entry name" value="Kinase-like_dom_sf"/>
</dbReference>
<dbReference type="PROSITE" id="PS51158">
    <property type="entry name" value="ALPHA_KINASE"/>
    <property type="match status" value="1"/>
</dbReference>
<dbReference type="EnsemblMetazoa" id="CLYHEMT009282.1">
    <property type="protein sequence ID" value="CLYHEMP009282.1"/>
    <property type="gene ID" value="CLYHEMG009282"/>
</dbReference>
<dbReference type="GO" id="GO:0031037">
    <property type="term" value="P:myosin II filament disassembly"/>
    <property type="evidence" value="ECO:0007669"/>
    <property type="project" value="TreeGrafter"/>
</dbReference>
<dbReference type="OrthoDB" id="301415at2759"/>
<accession>A0A7M5VAY7</accession>
<keyword evidence="4" id="KW-0418">Kinase</keyword>
<name>A0A7M5VAY7_9CNID</name>
<dbReference type="GO" id="GO:0005524">
    <property type="term" value="F:ATP binding"/>
    <property type="evidence" value="ECO:0007669"/>
    <property type="project" value="UniProtKB-KW"/>
</dbReference>
<dbReference type="Pfam" id="PF02816">
    <property type="entry name" value="Alpha_kinase"/>
    <property type="match status" value="1"/>
</dbReference>
<evidence type="ECO:0000256" key="6">
    <source>
        <dbReference type="SAM" id="MobiDB-lite"/>
    </source>
</evidence>
<evidence type="ECO:0000256" key="3">
    <source>
        <dbReference type="ARBA" id="ARBA00022741"/>
    </source>
</evidence>
<evidence type="ECO:0000313" key="8">
    <source>
        <dbReference type="EnsemblMetazoa" id="CLYHEMP009282.1"/>
    </source>
</evidence>
<keyword evidence="2" id="KW-0808">Transferase</keyword>
<dbReference type="AlphaFoldDB" id="A0A7M5VAY7"/>
<evidence type="ECO:0000313" key="9">
    <source>
        <dbReference type="Proteomes" id="UP000594262"/>
    </source>
</evidence>
<evidence type="ECO:0000256" key="5">
    <source>
        <dbReference type="ARBA" id="ARBA00022840"/>
    </source>
</evidence>
<dbReference type="SUPFAM" id="SSF56112">
    <property type="entry name" value="Protein kinase-like (PK-like)"/>
    <property type="match status" value="1"/>
</dbReference>
<protein>
    <recommendedName>
        <fullName evidence="7">Alpha-type protein kinase domain-containing protein</fullName>
    </recommendedName>
</protein>
<feature type="region of interest" description="Disordered" evidence="6">
    <location>
        <begin position="120"/>
        <end position="149"/>
    </location>
</feature>
<feature type="domain" description="Alpha-type protein kinase" evidence="7">
    <location>
        <begin position="189"/>
        <end position="414"/>
    </location>
</feature>
<dbReference type="PANTHER" id="PTHR45992">
    <property type="entry name" value="EUKARYOTIC ELONGATION FACTOR 2 KINASE-RELATED"/>
    <property type="match status" value="1"/>
</dbReference>
<sequence>MPANKGRTSEIKKRVAAVRSKKDNPGEPVYFNVQLLSATPAGKAMKFERLGTLESVLLTGENTLQDIKTSCLKHFQEETKVCDILLGERGPSAREGYKADLSKIVHCRLLQIDDLDEVNKKASTSKSKNTERSVEPEGPLKYLKPEKSTQPSTIMKSIVVPKSVHPSIYMKAGHLIESNKAIFELTLEKFNVEKMEWCDPIFAKFVINKGEFSRGGFQKVFKAKCIKGGLERGYYLLKFPLDDEPWENPSVAGDPNIPRKSVQMHSLAQYFASRMSFEAPGEFGECFKYTTPYFTTVNDVAATLEEYLGDGTFVKHINNNGDFVQGDDKDEVMMKAETFMHFSYVKSNEALMVTDIQGIRYYLTDPEVASKQALDGDKRFFCEGNCSIVAITNFLENHECKVNKFCKLFGFDKE</sequence>
<keyword evidence="3" id="KW-0547">Nucleotide-binding</keyword>
<dbReference type="InterPro" id="IPR051852">
    <property type="entry name" value="Alpha-type_PK"/>
</dbReference>
<evidence type="ECO:0000259" key="7">
    <source>
        <dbReference type="PROSITE" id="PS51158"/>
    </source>
</evidence>
<dbReference type="PANTHER" id="PTHR45992:SF2">
    <property type="entry name" value="EUKARYOTIC ELONGATION FACTOR 2 KINASE"/>
    <property type="match status" value="1"/>
</dbReference>
<proteinExistence type="predicted"/>
<organism evidence="8 9">
    <name type="scientific">Clytia hemisphaerica</name>
    <dbReference type="NCBI Taxonomy" id="252671"/>
    <lineage>
        <taxon>Eukaryota</taxon>
        <taxon>Metazoa</taxon>
        <taxon>Cnidaria</taxon>
        <taxon>Hydrozoa</taxon>
        <taxon>Hydroidolina</taxon>
        <taxon>Leptothecata</taxon>
        <taxon>Obeliida</taxon>
        <taxon>Clytiidae</taxon>
        <taxon>Clytia</taxon>
    </lineage>
</organism>
<evidence type="ECO:0000256" key="2">
    <source>
        <dbReference type="ARBA" id="ARBA00022679"/>
    </source>
</evidence>
<dbReference type="InterPro" id="IPR004166">
    <property type="entry name" value="a-kinase_dom"/>
</dbReference>